<dbReference type="Proteomes" id="UP000032233">
    <property type="component" value="Unassembled WGS sequence"/>
</dbReference>
<evidence type="ECO:0000313" key="2">
    <source>
        <dbReference type="Proteomes" id="UP000032233"/>
    </source>
</evidence>
<evidence type="ECO:0000313" key="1">
    <source>
        <dbReference type="EMBL" id="KIX13889.1"/>
    </source>
</evidence>
<keyword evidence="2" id="KW-1185">Reference proteome</keyword>
<dbReference type="InParanoid" id="A0A0D2J6T7"/>
<dbReference type="AlphaFoldDB" id="A0A0D2J6T7"/>
<organism evidence="1 2">
    <name type="scientific">Dethiosulfatarculus sandiegensis</name>
    <dbReference type="NCBI Taxonomy" id="1429043"/>
    <lineage>
        <taxon>Bacteria</taxon>
        <taxon>Pseudomonadati</taxon>
        <taxon>Thermodesulfobacteriota</taxon>
        <taxon>Desulfarculia</taxon>
        <taxon>Desulfarculales</taxon>
        <taxon>Desulfarculaceae</taxon>
        <taxon>Dethiosulfatarculus</taxon>
    </lineage>
</organism>
<comment type="caution">
    <text evidence="1">The sequence shown here is derived from an EMBL/GenBank/DDBJ whole genome shotgun (WGS) entry which is preliminary data.</text>
</comment>
<dbReference type="EMBL" id="AZAC01000014">
    <property type="protein sequence ID" value="KIX13889.1"/>
    <property type="molecule type" value="Genomic_DNA"/>
</dbReference>
<proteinExistence type="predicted"/>
<protein>
    <submittedName>
        <fullName evidence="1">Uncharacterized protein</fullName>
    </submittedName>
</protein>
<gene>
    <name evidence="1" type="ORF">X474_11795</name>
</gene>
<sequence length="58" mass="6688">MIIITLLNIDAVLFFLQKKRPKPQGRQCEQPPVWPALGLDRATILKAMHRVRQSTVHL</sequence>
<name>A0A0D2J6T7_9BACT</name>
<reference evidence="1 2" key="1">
    <citation type="submission" date="2013-11" db="EMBL/GenBank/DDBJ databases">
        <title>Metagenomic analysis of a methanogenic consortium involved in long chain n-alkane degradation.</title>
        <authorList>
            <person name="Davidova I.A."/>
            <person name="Callaghan A.V."/>
            <person name="Wawrik B."/>
            <person name="Pruitt S."/>
            <person name="Marks C."/>
            <person name="Duncan K.E."/>
            <person name="Suflita J.M."/>
        </authorList>
    </citation>
    <scope>NUCLEOTIDE SEQUENCE [LARGE SCALE GENOMIC DNA]</scope>
    <source>
        <strain evidence="1 2">SPR</strain>
    </source>
</reference>
<accession>A0A0D2J6T7</accession>